<evidence type="ECO:0000313" key="3">
    <source>
        <dbReference type="Proteomes" id="UP000595140"/>
    </source>
</evidence>
<accession>A0A484NCV7</accession>
<name>A0A484NCV7_9ASTE</name>
<keyword evidence="3" id="KW-1185">Reference proteome</keyword>
<evidence type="ECO:0000313" key="2">
    <source>
        <dbReference type="EMBL" id="VFQ99221.1"/>
    </source>
</evidence>
<proteinExistence type="predicted"/>
<evidence type="ECO:0000256" key="1">
    <source>
        <dbReference type="SAM" id="MobiDB-lite"/>
    </source>
</evidence>
<feature type="region of interest" description="Disordered" evidence="1">
    <location>
        <begin position="219"/>
        <end position="246"/>
    </location>
</feature>
<dbReference type="PANTHER" id="PTHR33223">
    <property type="entry name" value="CCHC-TYPE DOMAIN-CONTAINING PROTEIN"/>
    <property type="match status" value="1"/>
</dbReference>
<reference evidence="2 3" key="1">
    <citation type="submission" date="2018-04" db="EMBL/GenBank/DDBJ databases">
        <authorList>
            <person name="Vogel A."/>
        </authorList>
    </citation>
    <scope>NUCLEOTIDE SEQUENCE [LARGE SCALE GENOMIC DNA]</scope>
</reference>
<dbReference type="PANTHER" id="PTHR33223:SF10">
    <property type="entry name" value="AMINOTRANSFERASE-LIKE PLANT MOBILE DOMAIN-CONTAINING PROTEIN"/>
    <property type="match status" value="1"/>
</dbReference>
<feature type="region of interest" description="Disordered" evidence="1">
    <location>
        <begin position="80"/>
        <end position="139"/>
    </location>
</feature>
<dbReference type="AlphaFoldDB" id="A0A484NCV7"/>
<organism evidence="2 3">
    <name type="scientific">Cuscuta campestris</name>
    <dbReference type="NCBI Taxonomy" id="132261"/>
    <lineage>
        <taxon>Eukaryota</taxon>
        <taxon>Viridiplantae</taxon>
        <taxon>Streptophyta</taxon>
        <taxon>Embryophyta</taxon>
        <taxon>Tracheophyta</taxon>
        <taxon>Spermatophyta</taxon>
        <taxon>Magnoliopsida</taxon>
        <taxon>eudicotyledons</taxon>
        <taxon>Gunneridae</taxon>
        <taxon>Pentapetalae</taxon>
        <taxon>asterids</taxon>
        <taxon>lamiids</taxon>
        <taxon>Solanales</taxon>
        <taxon>Convolvulaceae</taxon>
        <taxon>Cuscuteae</taxon>
        <taxon>Cuscuta</taxon>
        <taxon>Cuscuta subgen. Grammica</taxon>
        <taxon>Cuscuta sect. Cleistogrammica</taxon>
    </lineage>
</organism>
<sequence length="246" mass="28390">MGRQGGMIALRDERIKFLLQRIDVFERKNERGYALEPTFKLRCPFSEKEWFNELPEVKIDSWEDLARKFLTSFAANTRKKTAEERLPTSSGHRYKKGRDQQDWRPHGKDHYEDRTHEDRKPSPYFPPCGPKPVAPEGLTPLTHSVSTVLDYAEHQGLVEYDPSIAPAYSVDNSPYCGFHRAPRHDTGNCKILEHEIGNLILAGYLSQFIKKRNTWRKDGVKKPVDNRSKKAAEAPPKRKEIGFPSD</sequence>
<dbReference type="EMBL" id="OOIL02006652">
    <property type="protein sequence ID" value="VFQ99221.1"/>
    <property type="molecule type" value="Genomic_DNA"/>
</dbReference>
<gene>
    <name evidence="2" type="ORF">CCAM_LOCUS40997</name>
</gene>
<protein>
    <recommendedName>
        <fullName evidence="4">Retrotransposon gag domain-containing protein</fullName>
    </recommendedName>
</protein>
<dbReference type="Proteomes" id="UP000595140">
    <property type="component" value="Unassembled WGS sequence"/>
</dbReference>
<feature type="compositionally biased region" description="Basic and acidic residues" evidence="1">
    <location>
        <begin position="97"/>
        <end position="121"/>
    </location>
</feature>
<dbReference type="OrthoDB" id="759447at2759"/>
<feature type="compositionally biased region" description="Pro residues" evidence="1">
    <location>
        <begin position="123"/>
        <end position="133"/>
    </location>
</feature>
<evidence type="ECO:0008006" key="4">
    <source>
        <dbReference type="Google" id="ProtNLM"/>
    </source>
</evidence>